<proteinExistence type="inferred from homology"/>
<comment type="pathway">
    <text evidence="11">Bacterial outer membrane biogenesis; LPS lipid A biosynthesis.</text>
</comment>
<keyword evidence="6 11" id="KW-0441">Lipid A biosynthesis</keyword>
<evidence type="ECO:0000256" key="2">
    <source>
        <dbReference type="ARBA" id="ARBA00007868"/>
    </source>
</evidence>
<name>A0A554X907_9BURK</name>
<dbReference type="HAMAP" id="MF_00392">
    <property type="entry name" value="LpxB"/>
    <property type="match status" value="1"/>
</dbReference>
<protein>
    <recommendedName>
        <fullName evidence="4 11">Lipid-A-disaccharide synthase</fullName>
        <ecNumber evidence="3 11">2.4.1.182</ecNumber>
    </recommendedName>
</protein>
<keyword evidence="13" id="KW-1185">Reference proteome</keyword>
<dbReference type="GO" id="GO:0008915">
    <property type="term" value="F:lipid-A-disaccharide synthase activity"/>
    <property type="evidence" value="ECO:0007669"/>
    <property type="project" value="UniProtKB-UniRule"/>
</dbReference>
<evidence type="ECO:0000256" key="8">
    <source>
        <dbReference type="ARBA" id="ARBA00022679"/>
    </source>
</evidence>
<dbReference type="NCBIfam" id="TIGR00215">
    <property type="entry name" value="lpxB"/>
    <property type="match status" value="1"/>
</dbReference>
<evidence type="ECO:0000256" key="7">
    <source>
        <dbReference type="ARBA" id="ARBA00022676"/>
    </source>
</evidence>
<dbReference type="Proteomes" id="UP000318542">
    <property type="component" value="Unassembled WGS sequence"/>
</dbReference>
<evidence type="ECO:0000256" key="9">
    <source>
        <dbReference type="ARBA" id="ARBA00023098"/>
    </source>
</evidence>
<sequence length="407" mass="44041">MVLTTPMSPTAAASAPRVALVAGEASGDWLGAQLLRGLRQAWPGLQACGIGGHALREQGLDAWWPSDTLAVRGYVEVLRHYRAIVGIRRRLRERLLAEPPALFIGIDAPDFNLALQADLRAAGIPTVQFVAPAIWAWRPERVALIRRACDHVLCLFPFEPALLAEHGIAATYVGHPLAALVPERPNRAAARTRLGLDEATTVVALLPGSRRAEVEHLLPRFLAAAALMLRERPALRFVLPAVPALETEIRARVAASPVAAWITVVRGASHTVLTACDAVLVASGTATLEAALFKRPMVIAYHMHWLSWRITRRKMRQPWVGLPNILAGERLVPELLQEAASPQALACETLAWLADDAAAQARRARVLARFDAMHAALRRDTAALAVQAIAPLLERTTARTAGRAQGA</sequence>
<evidence type="ECO:0000313" key="12">
    <source>
        <dbReference type="EMBL" id="TSE32307.1"/>
    </source>
</evidence>
<comment type="caution">
    <text evidence="12">The sequence shown here is derived from an EMBL/GenBank/DDBJ whole genome shotgun (WGS) entry which is preliminary data.</text>
</comment>
<dbReference type="InterPro" id="IPR003835">
    <property type="entry name" value="Glyco_trans_19"/>
</dbReference>
<dbReference type="EMBL" id="VJOL01000001">
    <property type="protein sequence ID" value="TSE32307.1"/>
    <property type="molecule type" value="Genomic_DNA"/>
</dbReference>
<comment type="similarity">
    <text evidence="2 11">Belongs to the LpxB family.</text>
</comment>
<keyword evidence="9 11" id="KW-0443">Lipid metabolism</keyword>
<dbReference type="GO" id="GO:0005543">
    <property type="term" value="F:phospholipid binding"/>
    <property type="evidence" value="ECO:0007669"/>
    <property type="project" value="TreeGrafter"/>
</dbReference>
<organism evidence="12 13">
    <name type="scientific">Tepidimonas thermarum</name>
    <dbReference type="NCBI Taxonomy" id="335431"/>
    <lineage>
        <taxon>Bacteria</taxon>
        <taxon>Pseudomonadati</taxon>
        <taxon>Pseudomonadota</taxon>
        <taxon>Betaproteobacteria</taxon>
        <taxon>Burkholderiales</taxon>
        <taxon>Tepidimonas</taxon>
    </lineage>
</organism>
<evidence type="ECO:0000256" key="10">
    <source>
        <dbReference type="ARBA" id="ARBA00048975"/>
    </source>
</evidence>
<keyword evidence="5 11" id="KW-0444">Lipid biosynthesis</keyword>
<comment type="function">
    <text evidence="1 11">Condensation of UDP-2,3-diacylglucosamine and 2,3-diacylglucosamine-1-phosphate to form lipid A disaccharide, a precursor of lipid A, a phosphorylated glycolipid that anchors the lipopolysaccharide to the outer membrane of the cell.</text>
</comment>
<dbReference type="PANTHER" id="PTHR30372:SF4">
    <property type="entry name" value="LIPID-A-DISACCHARIDE SYNTHASE, MITOCHONDRIAL-RELATED"/>
    <property type="match status" value="1"/>
</dbReference>
<evidence type="ECO:0000256" key="11">
    <source>
        <dbReference type="HAMAP-Rule" id="MF_00392"/>
    </source>
</evidence>
<dbReference type="Pfam" id="PF02684">
    <property type="entry name" value="LpxB"/>
    <property type="match status" value="1"/>
</dbReference>
<keyword evidence="8 11" id="KW-0808">Transferase</keyword>
<evidence type="ECO:0000256" key="4">
    <source>
        <dbReference type="ARBA" id="ARBA00020902"/>
    </source>
</evidence>
<evidence type="ECO:0000256" key="5">
    <source>
        <dbReference type="ARBA" id="ARBA00022516"/>
    </source>
</evidence>
<gene>
    <name evidence="11 12" type="primary">lpxB</name>
    <name evidence="12" type="ORF">Tther_00094</name>
</gene>
<dbReference type="AlphaFoldDB" id="A0A554X907"/>
<keyword evidence="7 11" id="KW-0328">Glycosyltransferase</keyword>
<comment type="catalytic activity">
    <reaction evidence="10 11">
        <text>a lipid X + a UDP-2-N,3-O-bis[(3R)-3-hydroxyacyl]-alpha-D-glucosamine = a lipid A disaccharide + UDP + H(+)</text>
        <dbReference type="Rhea" id="RHEA:67828"/>
        <dbReference type="ChEBI" id="CHEBI:15378"/>
        <dbReference type="ChEBI" id="CHEBI:58223"/>
        <dbReference type="ChEBI" id="CHEBI:137748"/>
        <dbReference type="ChEBI" id="CHEBI:176338"/>
        <dbReference type="ChEBI" id="CHEBI:176343"/>
        <dbReference type="EC" id="2.4.1.182"/>
    </reaction>
</comment>
<accession>A0A554X907</accession>
<dbReference type="EC" id="2.4.1.182" evidence="3 11"/>
<evidence type="ECO:0000313" key="13">
    <source>
        <dbReference type="Proteomes" id="UP000318542"/>
    </source>
</evidence>
<dbReference type="GO" id="GO:0009245">
    <property type="term" value="P:lipid A biosynthetic process"/>
    <property type="evidence" value="ECO:0007669"/>
    <property type="project" value="UniProtKB-UniRule"/>
</dbReference>
<reference evidence="12 13" key="1">
    <citation type="submission" date="2019-07" db="EMBL/GenBank/DDBJ databases">
        <title>Tepidimonas thermarum AA-1 draft genome.</title>
        <authorList>
            <person name="Da Costa M.S."/>
            <person name="Froufe H.J.C."/>
            <person name="Egas C."/>
            <person name="Albuquerque L."/>
        </authorList>
    </citation>
    <scope>NUCLEOTIDE SEQUENCE [LARGE SCALE GENOMIC DNA]</scope>
    <source>
        <strain evidence="12 13">AA-1</strain>
    </source>
</reference>
<dbReference type="GO" id="GO:0016020">
    <property type="term" value="C:membrane"/>
    <property type="evidence" value="ECO:0007669"/>
    <property type="project" value="GOC"/>
</dbReference>
<dbReference type="UniPathway" id="UPA00973"/>
<evidence type="ECO:0000256" key="1">
    <source>
        <dbReference type="ARBA" id="ARBA00002056"/>
    </source>
</evidence>
<evidence type="ECO:0000256" key="6">
    <source>
        <dbReference type="ARBA" id="ARBA00022556"/>
    </source>
</evidence>
<dbReference type="SUPFAM" id="SSF53756">
    <property type="entry name" value="UDP-Glycosyltransferase/glycogen phosphorylase"/>
    <property type="match status" value="1"/>
</dbReference>
<dbReference type="PANTHER" id="PTHR30372">
    <property type="entry name" value="LIPID-A-DISACCHARIDE SYNTHASE"/>
    <property type="match status" value="1"/>
</dbReference>
<evidence type="ECO:0000256" key="3">
    <source>
        <dbReference type="ARBA" id="ARBA00012687"/>
    </source>
</evidence>